<comment type="caution">
    <text evidence="1">The sequence shown here is derived from an EMBL/GenBank/DDBJ whole genome shotgun (WGS) entry which is preliminary data.</text>
</comment>
<gene>
    <name evidence="1" type="ORF">HVA01_19310</name>
</gene>
<keyword evidence="2" id="KW-1185">Reference proteome</keyword>
<accession>A0A511UNU8</accession>
<dbReference type="AlphaFoldDB" id="A0A511UNU8"/>
<organism evidence="1 2">
    <name type="scientific">Halovibrio variabilis</name>
    <dbReference type="NCBI Taxonomy" id="31910"/>
    <lineage>
        <taxon>Bacteria</taxon>
        <taxon>Pseudomonadati</taxon>
        <taxon>Pseudomonadota</taxon>
        <taxon>Gammaproteobacteria</taxon>
        <taxon>Oceanospirillales</taxon>
        <taxon>Halomonadaceae</taxon>
        <taxon>Halovibrio</taxon>
    </lineage>
</organism>
<dbReference type="Proteomes" id="UP000321303">
    <property type="component" value="Unassembled WGS sequence"/>
</dbReference>
<proteinExistence type="predicted"/>
<evidence type="ECO:0000313" key="1">
    <source>
        <dbReference type="EMBL" id="GEN28285.1"/>
    </source>
</evidence>
<name>A0A511UNU8_9GAMM</name>
<dbReference type="EMBL" id="BJXV01000010">
    <property type="protein sequence ID" value="GEN28285.1"/>
    <property type="molecule type" value="Genomic_DNA"/>
</dbReference>
<evidence type="ECO:0000313" key="2">
    <source>
        <dbReference type="Proteomes" id="UP000321303"/>
    </source>
</evidence>
<reference evidence="1 2" key="1">
    <citation type="submission" date="2019-07" db="EMBL/GenBank/DDBJ databases">
        <title>Whole genome shotgun sequence of Halomonas variabilis NBRC 102410.</title>
        <authorList>
            <person name="Hosoyama A."/>
            <person name="Uohara A."/>
            <person name="Ohji S."/>
            <person name="Ichikawa N."/>
        </authorList>
    </citation>
    <scope>NUCLEOTIDE SEQUENCE [LARGE SCALE GENOMIC DNA]</scope>
    <source>
        <strain evidence="1 2">NBRC 102410</strain>
    </source>
</reference>
<protein>
    <submittedName>
        <fullName evidence="1">Uncharacterized protein</fullName>
    </submittedName>
</protein>
<sequence length="66" mass="7664">MDFRILSTSLVEDKDMLAENLEKLVKKGRLEVRQEEAQRILRKQLGLKFGELPIWVEQRLGQATPA</sequence>
<dbReference type="OrthoDB" id="6170025at2"/>